<dbReference type="Proteomes" id="UP000030944">
    <property type="component" value="Chromosome"/>
</dbReference>
<evidence type="ECO:0000256" key="3">
    <source>
        <dbReference type="ARBA" id="ARBA00022741"/>
    </source>
</evidence>
<dbReference type="PANTHER" id="PTHR21340:SF0">
    <property type="entry name" value="BIS(5'-NUCLEOSYL)-TETRAPHOSPHATASE [ASYMMETRICAL]"/>
    <property type="match status" value="1"/>
</dbReference>
<dbReference type="OrthoDB" id="25379at2157"/>
<keyword evidence="4 8" id="KW-0378">Hydrolase</keyword>
<dbReference type="GeneID" id="24816255"/>
<reference evidence="8 10" key="3">
    <citation type="submission" date="2018-04" db="EMBL/GenBank/DDBJ databases">
        <title>Transcriptomics of ammonia oxidizing archaea.</title>
        <authorList>
            <person name="Carini P."/>
        </authorList>
    </citation>
    <scope>NUCLEOTIDE SEQUENCE [LARGE SCALE GENOMIC DNA]</scope>
    <source>
        <strain evidence="8 10">U25</strain>
    </source>
</reference>
<dbReference type="EMBL" id="CP007026">
    <property type="protein sequence ID" value="AJA93019.1"/>
    <property type="molecule type" value="Genomic_DNA"/>
</dbReference>
<proteinExistence type="inferred from homology"/>
<feature type="domain" description="Nudix hydrolase" evidence="6">
    <location>
        <begin position="2"/>
        <end position="135"/>
    </location>
</feature>
<evidence type="ECO:0000256" key="2">
    <source>
        <dbReference type="ARBA" id="ARBA00018911"/>
    </source>
</evidence>
<dbReference type="KEGG" id="nbv:T478_0358"/>
<evidence type="ECO:0000259" key="6">
    <source>
        <dbReference type="PROSITE" id="PS51462"/>
    </source>
</evidence>
<dbReference type="AlphaFoldDB" id="A0A0A7V1T2"/>
<dbReference type="InterPro" id="IPR000086">
    <property type="entry name" value="NUDIX_hydrolase_dom"/>
</dbReference>
<dbReference type="HOGENOM" id="CLU_037162_14_4_2"/>
<keyword evidence="3" id="KW-0547">Nucleotide-binding</keyword>
<evidence type="ECO:0000256" key="5">
    <source>
        <dbReference type="ARBA" id="ARBA00032644"/>
    </source>
</evidence>
<dbReference type="PROSITE" id="PS51462">
    <property type="entry name" value="NUDIX"/>
    <property type="match status" value="1"/>
</dbReference>
<dbReference type="InterPro" id="IPR003565">
    <property type="entry name" value="Tetra_PHTase"/>
</dbReference>
<dbReference type="GO" id="GO:0004081">
    <property type="term" value="F:bis(5'-nucleosyl)-tetraphosphatase (asymmetrical) activity"/>
    <property type="evidence" value="ECO:0007669"/>
    <property type="project" value="TreeGrafter"/>
</dbReference>
<reference evidence="8" key="2">
    <citation type="submission" date="2016-05" db="EMBL/GenBank/DDBJ databases">
        <authorList>
            <person name="Lavstsen T."/>
            <person name="Jespersen J.S."/>
        </authorList>
    </citation>
    <scope>NUCLEOTIDE SEQUENCE [LARGE SCALE GENOMIC DNA]</scope>
    <source>
        <strain evidence="8">U25</strain>
    </source>
</reference>
<dbReference type="RefSeq" id="WP_048104712.1">
    <property type="nucleotide sequence ID" value="NZ_CP007026.1"/>
</dbReference>
<comment type="similarity">
    <text evidence="1">Belongs to the Nudix hydrolase family.</text>
</comment>
<dbReference type="EMBL" id="LXWN01000002">
    <property type="protein sequence ID" value="PTL87583.1"/>
    <property type="molecule type" value="Genomic_DNA"/>
</dbReference>
<accession>A0A0A7V1T2</accession>
<dbReference type="Gene3D" id="3.90.79.10">
    <property type="entry name" value="Nucleoside Triphosphate Pyrophosphohydrolase"/>
    <property type="match status" value="1"/>
</dbReference>
<dbReference type="GO" id="GO:0000166">
    <property type="term" value="F:nucleotide binding"/>
    <property type="evidence" value="ECO:0007669"/>
    <property type="project" value="UniProtKB-KW"/>
</dbReference>
<evidence type="ECO:0000313" key="9">
    <source>
        <dbReference type="Proteomes" id="UP000030944"/>
    </source>
</evidence>
<dbReference type="PROSITE" id="PS00893">
    <property type="entry name" value="NUDIX_BOX"/>
    <property type="match status" value="1"/>
</dbReference>
<dbReference type="SUPFAM" id="SSF55811">
    <property type="entry name" value="Nudix"/>
    <property type="match status" value="1"/>
</dbReference>
<dbReference type="InterPro" id="IPR051325">
    <property type="entry name" value="Nudix_hydrolase_domain"/>
</dbReference>
<name>A0A0A7V1T2_9ARCH</name>
<dbReference type="GO" id="GO:0006167">
    <property type="term" value="P:AMP biosynthetic process"/>
    <property type="evidence" value="ECO:0007669"/>
    <property type="project" value="TreeGrafter"/>
</dbReference>
<dbReference type="Pfam" id="PF00293">
    <property type="entry name" value="NUDIX"/>
    <property type="match status" value="1"/>
</dbReference>
<evidence type="ECO:0000256" key="4">
    <source>
        <dbReference type="ARBA" id="ARBA00022801"/>
    </source>
</evidence>
<protein>
    <recommendedName>
        <fullName evidence="2">Bis(5'-nucleosyl)-tetraphosphatase [asymmetrical]</fullName>
    </recommendedName>
    <alternativeName>
        <fullName evidence="5">Diadenosine 5',5'''-P1,P4-tetraphosphate asymmetrical hydrolase</fullName>
    </alternativeName>
</protein>
<keyword evidence="10" id="KW-1185">Reference proteome</keyword>
<sequence length="136" mass="16246">MKEEVSAGIILFNDNEDRKFLLLNYPSKHWDFVKGKMEKDETPHETALRETKEETGISDVEFLEGFEEEIEYYFYADNQEIHKKVIFFLGKTKTKDIILSHEHLDYIWLEFDNALNKTTYENAKNLLLKSKEFLDK</sequence>
<gene>
    <name evidence="8" type="ORF">A7X95_06855</name>
    <name evidence="7" type="ORF">T478_0358</name>
</gene>
<evidence type="ECO:0000313" key="7">
    <source>
        <dbReference type="EMBL" id="AJA93019.1"/>
    </source>
</evidence>
<dbReference type="GO" id="GO:0006754">
    <property type="term" value="P:ATP biosynthetic process"/>
    <property type="evidence" value="ECO:0007669"/>
    <property type="project" value="TreeGrafter"/>
</dbReference>
<evidence type="ECO:0000256" key="1">
    <source>
        <dbReference type="ARBA" id="ARBA00005582"/>
    </source>
</evidence>
<evidence type="ECO:0000313" key="10">
    <source>
        <dbReference type="Proteomes" id="UP000241022"/>
    </source>
</evidence>
<dbReference type="InterPro" id="IPR015797">
    <property type="entry name" value="NUDIX_hydrolase-like_dom_sf"/>
</dbReference>
<evidence type="ECO:0000313" key="8">
    <source>
        <dbReference type="EMBL" id="PTL87583.1"/>
    </source>
</evidence>
<reference evidence="7 9" key="1">
    <citation type="journal article" date="2015" name="Proc. Natl. Acad. Sci. U.S.A.">
        <title>Genomic and proteomic characterization of "Candidatus Nitrosopelagicus brevis": An ammonia-oxidizing archaeon from the open ocean.</title>
        <authorList>
            <person name="Santoro A.E."/>
            <person name="Dupont C.L."/>
            <person name="Richter R.A."/>
            <person name="Craig M.T."/>
            <person name="Carini P."/>
            <person name="McIlvin M.R."/>
            <person name="Yang Y."/>
            <person name="Orsi W.D."/>
            <person name="Moran D.M."/>
            <person name="Saito M.A."/>
        </authorList>
    </citation>
    <scope>NUCLEOTIDE SEQUENCE [LARGE SCALE GENOMIC DNA]</scope>
    <source>
        <strain evidence="7">CN25</strain>
        <strain evidence="9">V2</strain>
    </source>
</reference>
<dbReference type="InterPro" id="IPR020084">
    <property type="entry name" value="NUDIX_hydrolase_CS"/>
</dbReference>
<dbReference type="Proteomes" id="UP000241022">
    <property type="component" value="Unassembled WGS sequence"/>
</dbReference>
<dbReference type="CDD" id="cd03428">
    <property type="entry name" value="NUDIX_Ap4A_Nudt2"/>
    <property type="match status" value="1"/>
</dbReference>
<organism evidence="7 9">
    <name type="scientific">Candidatus Nitrosopelagicus brevis</name>
    <dbReference type="NCBI Taxonomy" id="1410606"/>
    <lineage>
        <taxon>Archaea</taxon>
        <taxon>Nitrososphaerota</taxon>
    </lineage>
</organism>
<dbReference type="STRING" id="1410606.T478_0358"/>
<dbReference type="PANTHER" id="PTHR21340">
    <property type="entry name" value="DIADENOSINE 5,5-P1,P4-TETRAPHOSPHATE PYROPHOSPHOHYDROLASE MUTT"/>
    <property type="match status" value="1"/>
</dbReference>